<comment type="caution">
    <text evidence="1">The sequence shown here is derived from an EMBL/GenBank/DDBJ whole genome shotgun (WGS) entry which is preliminary data.</text>
</comment>
<dbReference type="AlphaFoldDB" id="A0AAN4N4V1"/>
<sequence length="57" mass="6705">MKMIVIIKLISHNIPAFLPPSVLLRRKEEQDAISEIPLLYWGIHTTLYRETRILFSV</sequence>
<dbReference type="Proteomes" id="UP000022433">
    <property type="component" value="Unassembled WGS sequence"/>
</dbReference>
<protein>
    <submittedName>
        <fullName evidence="1">Uncharacterized protein</fullName>
    </submittedName>
</protein>
<gene>
    <name evidence="1" type="ORF">M104_1100</name>
</gene>
<evidence type="ECO:0000313" key="1">
    <source>
        <dbReference type="EMBL" id="EYA15805.1"/>
    </source>
</evidence>
<organism evidence="1 2">
    <name type="scientific">Bacteroides fragilis str. 1007-1-F #10</name>
    <dbReference type="NCBI Taxonomy" id="1339295"/>
    <lineage>
        <taxon>Bacteria</taxon>
        <taxon>Pseudomonadati</taxon>
        <taxon>Bacteroidota</taxon>
        <taxon>Bacteroidia</taxon>
        <taxon>Bacteroidales</taxon>
        <taxon>Bacteroidaceae</taxon>
        <taxon>Bacteroides</taxon>
    </lineage>
</organism>
<reference evidence="1 2" key="1">
    <citation type="submission" date="2014-02" db="EMBL/GenBank/DDBJ databases">
        <authorList>
            <person name="Sears C."/>
            <person name="Carroll K."/>
            <person name="Sack B.R."/>
            <person name="Qadri F."/>
            <person name="Myers L.L."/>
            <person name="Chung G.-T."/>
            <person name="Escheverria P."/>
            <person name="Fraser C.M."/>
            <person name="Sadzewicz L."/>
            <person name="Shefchek K.A."/>
            <person name="Tallon L."/>
            <person name="Das S.P."/>
            <person name="Daugherty S."/>
            <person name="Mongodin E.F."/>
        </authorList>
    </citation>
    <scope>NUCLEOTIDE SEQUENCE [LARGE SCALE GENOMIC DNA]</scope>
    <source>
        <strain evidence="1 2">1007-1-F #10</strain>
    </source>
</reference>
<evidence type="ECO:0000313" key="2">
    <source>
        <dbReference type="Proteomes" id="UP000022433"/>
    </source>
</evidence>
<accession>A0AAN4N4V1</accession>
<proteinExistence type="predicted"/>
<name>A0AAN4N4V1_BACFG</name>
<dbReference type="EMBL" id="JGEA01000014">
    <property type="protein sequence ID" value="EYA15805.1"/>
    <property type="molecule type" value="Genomic_DNA"/>
</dbReference>